<feature type="region of interest" description="Disordered" evidence="1">
    <location>
        <begin position="61"/>
        <end position="94"/>
    </location>
</feature>
<organism evidence="2 3">
    <name type="scientific">Actinoplanes lobatus</name>
    <dbReference type="NCBI Taxonomy" id="113568"/>
    <lineage>
        <taxon>Bacteria</taxon>
        <taxon>Bacillati</taxon>
        <taxon>Actinomycetota</taxon>
        <taxon>Actinomycetes</taxon>
        <taxon>Micromonosporales</taxon>
        <taxon>Micromonosporaceae</taxon>
        <taxon>Actinoplanes</taxon>
    </lineage>
</organism>
<keyword evidence="3" id="KW-1185">Reference proteome</keyword>
<sequence length="94" mass="10299">MQQFAFLVRWQFDVLAGILPPGVLAERRPQHRAKRWVAAHQAFQYRIGLYLGPLEFGGGPARPAEDLEEAGPYDGEHRVMSGGAAGPRSGSGIR</sequence>
<dbReference type="Proteomes" id="UP000631312">
    <property type="component" value="Unassembled WGS sequence"/>
</dbReference>
<dbReference type="EMBL" id="BOMP01000195">
    <property type="protein sequence ID" value="GIE46253.1"/>
    <property type="molecule type" value="Genomic_DNA"/>
</dbReference>
<gene>
    <name evidence="2" type="ORF">Alo02nite_91510</name>
</gene>
<reference evidence="2 3" key="1">
    <citation type="submission" date="2021-01" db="EMBL/GenBank/DDBJ databases">
        <title>Whole genome shotgun sequence of Actinoplanes lobatus NBRC 12513.</title>
        <authorList>
            <person name="Komaki H."/>
            <person name="Tamura T."/>
        </authorList>
    </citation>
    <scope>NUCLEOTIDE SEQUENCE [LARGE SCALE GENOMIC DNA]</scope>
    <source>
        <strain evidence="2 3">NBRC 12513</strain>
    </source>
</reference>
<evidence type="ECO:0000313" key="2">
    <source>
        <dbReference type="EMBL" id="GIE46253.1"/>
    </source>
</evidence>
<protein>
    <submittedName>
        <fullName evidence="2">Uncharacterized protein</fullName>
    </submittedName>
</protein>
<proteinExistence type="predicted"/>
<name>A0ABQ4AZ96_9ACTN</name>
<evidence type="ECO:0000256" key="1">
    <source>
        <dbReference type="SAM" id="MobiDB-lite"/>
    </source>
</evidence>
<evidence type="ECO:0000313" key="3">
    <source>
        <dbReference type="Proteomes" id="UP000631312"/>
    </source>
</evidence>
<comment type="caution">
    <text evidence="2">The sequence shown here is derived from an EMBL/GenBank/DDBJ whole genome shotgun (WGS) entry which is preliminary data.</text>
</comment>
<accession>A0ABQ4AZ96</accession>